<protein>
    <recommendedName>
        <fullName evidence="4">TIL domain-containing protein</fullName>
    </recommendedName>
</protein>
<reference evidence="2 3" key="1">
    <citation type="journal article" date="2015" name="Nat. Commun.">
        <title>Lucilia cuprina genome unlocks parasitic fly biology to underpin future interventions.</title>
        <authorList>
            <person name="Anstead C.A."/>
            <person name="Korhonen P.K."/>
            <person name="Young N.D."/>
            <person name="Hall R.S."/>
            <person name="Jex A.R."/>
            <person name="Murali S.C."/>
            <person name="Hughes D.S."/>
            <person name="Lee S.F."/>
            <person name="Perry T."/>
            <person name="Stroehlein A.J."/>
            <person name="Ansell B.R."/>
            <person name="Breugelmans B."/>
            <person name="Hofmann A."/>
            <person name="Qu J."/>
            <person name="Dugan S."/>
            <person name="Lee S.L."/>
            <person name="Chao H."/>
            <person name="Dinh H."/>
            <person name="Han Y."/>
            <person name="Doddapaneni H.V."/>
            <person name="Worley K.C."/>
            <person name="Muzny D.M."/>
            <person name="Ioannidis P."/>
            <person name="Waterhouse R.M."/>
            <person name="Zdobnov E.M."/>
            <person name="James P.J."/>
            <person name="Bagnall N.H."/>
            <person name="Kotze A.C."/>
            <person name="Gibbs R.A."/>
            <person name="Richards S."/>
            <person name="Batterham P."/>
            <person name="Gasser R.B."/>
        </authorList>
    </citation>
    <scope>NUCLEOTIDE SEQUENCE [LARGE SCALE GENOMIC DNA]</scope>
    <source>
        <strain evidence="2 3">LS</strain>
        <tissue evidence="2">Full body</tissue>
    </source>
</reference>
<sequence length="78" mass="9124">MLTIFKIFIISLLYHYILAEEICLPHQHLASIREPCEHMCLINDDDKPIRKCYHADMRKCICTTGLCRDAEGQCVKQE</sequence>
<dbReference type="InterPro" id="IPR036084">
    <property type="entry name" value="Ser_inhib-like_sf"/>
</dbReference>
<comment type="caution">
    <text evidence="2">The sequence shown here is derived from an EMBL/GenBank/DDBJ whole genome shotgun (WGS) entry which is preliminary data.</text>
</comment>
<name>A0A0L0CJV0_LUCCU</name>
<feature type="chain" id="PRO_5005536534" description="TIL domain-containing protein" evidence="1">
    <location>
        <begin position="20"/>
        <end position="78"/>
    </location>
</feature>
<keyword evidence="1" id="KW-0732">Signal</keyword>
<proteinExistence type="predicted"/>
<evidence type="ECO:0000313" key="2">
    <source>
        <dbReference type="EMBL" id="KNC32526.1"/>
    </source>
</evidence>
<keyword evidence="3" id="KW-1185">Reference proteome</keyword>
<evidence type="ECO:0000313" key="3">
    <source>
        <dbReference type="Proteomes" id="UP000037069"/>
    </source>
</evidence>
<evidence type="ECO:0000256" key="1">
    <source>
        <dbReference type="SAM" id="SignalP"/>
    </source>
</evidence>
<accession>A0A0L0CJV0</accession>
<organism evidence="2 3">
    <name type="scientific">Lucilia cuprina</name>
    <name type="common">Green bottle fly</name>
    <name type="synonym">Australian sheep blowfly</name>
    <dbReference type="NCBI Taxonomy" id="7375"/>
    <lineage>
        <taxon>Eukaryota</taxon>
        <taxon>Metazoa</taxon>
        <taxon>Ecdysozoa</taxon>
        <taxon>Arthropoda</taxon>
        <taxon>Hexapoda</taxon>
        <taxon>Insecta</taxon>
        <taxon>Pterygota</taxon>
        <taxon>Neoptera</taxon>
        <taxon>Endopterygota</taxon>
        <taxon>Diptera</taxon>
        <taxon>Brachycera</taxon>
        <taxon>Muscomorpha</taxon>
        <taxon>Oestroidea</taxon>
        <taxon>Calliphoridae</taxon>
        <taxon>Luciliinae</taxon>
        <taxon>Lucilia</taxon>
    </lineage>
</organism>
<dbReference type="SUPFAM" id="SSF57567">
    <property type="entry name" value="Serine protease inhibitors"/>
    <property type="match status" value="1"/>
</dbReference>
<dbReference type="AlphaFoldDB" id="A0A0L0CJV0"/>
<dbReference type="Proteomes" id="UP000037069">
    <property type="component" value="Unassembled WGS sequence"/>
</dbReference>
<dbReference type="EMBL" id="JRES01000302">
    <property type="protein sequence ID" value="KNC32526.1"/>
    <property type="molecule type" value="Genomic_DNA"/>
</dbReference>
<feature type="signal peptide" evidence="1">
    <location>
        <begin position="1"/>
        <end position="19"/>
    </location>
</feature>
<evidence type="ECO:0008006" key="4">
    <source>
        <dbReference type="Google" id="ProtNLM"/>
    </source>
</evidence>
<gene>
    <name evidence="2" type="ORF">FF38_03099</name>
</gene>
<dbReference type="Gene3D" id="2.10.25.10">
    <property type="entry name" value="Laminin"/>
    <property type="match status" value="1"/>
</dbReference>